<dbReference type="Gene3D" id="2.60.120.10">
    <property type="entry name" value="Jelly Rolls"/>
    <property type="match status" value="1"/>
</dbReference>
<dbReference type="CDD" id="cd02210">
    <property type="entry name" value="cupin_BLR2406-like"/>
    <property type="match status" value="1"/>
</dbReference>
<feature type="domain" description="Cupin type-2" evidence="1">
    <location>
        <begin position="42"/>
        <end position="107"/>
    </location>
</feature>
<accession>A0ABU1NQW1</accession>
<dbReference type="PANTHER" id="PTHR36440">
    <property type="entry name" value="PUTATIVE (AFU_ORTHOLOGUE AFUA_8G07350)-RELATED"/>
    <property type="match status" value="1"/>
</dbReference>
<protein>
    <submittedName>
        <fullName evidence="2">RmlC-like cupin family protein</fullName>
    </submittedName>
</protein>
<sequence length="139" mass="15948">MDNKRTCRLIRSSRTYHGKQGFDYHEAISKESADSQGICMMLLTILPGQRAKAHLHQNHETTIYMMEGKSCMWYGENLEQHMELEQGDFLYIPAGMPHLPYNPSTTDICTCVLARTDPNEQESVLLLPELDALWDSKKT</sequence>
<dbReference type="RefSeq" id="WP_310224139.1">
    <property type="nucleotide sequence ID" value="NZ_JAVDSB010000001.1"/>
</dbReference>
<evidence type="ECO:0000313" key="3">
    <source>
        <dbReference type="Proteomes" id="UP001267290"/>
    </source>
</evidence>
<dbReference type="Pfam" id="PF07883">
    <property type="entry name" value="Cupin_2"/>
    <property type="match status" value="1"/>
</dbReference>
<dbReference type="PIRSF" id="PIRSF037087">
    <property type="entry name" value="UCP037087"/>
    <property type="match status" value="1"/>
</dbReference>
<dbReference type="InterPro" id="IPR011051">
    <property type="entry name" value="RmlC_Cupin_sf"/>
</dbReference>
<organism evidence="2 3">
    <name type="scientific">Paenibacillus qinlingensis</name>
    <dbReference type="NCBI Taxonomy" id="1837343"/>
    <lineage>
        <taxon>Bacteria</taxon>
        <taxon>Bacillati</taxon>
        <taxon>Bacillota</taxon>
        <taxon>Bacilli</taxon>
        <taxon>Bacillales</taxon>
        <taxon>Paenibacillaceae</taxon>
        <taxon>Paenibacillus</taxon>
    </lineage>
</organism>
<proteinExistence type="predicted"/>
<name>A0ABU1NQW1_9BACL</name>
<evidence type="ECO:0000259" key="1">
    <source>
        <dbReference type="Pfam" id="PF07883"/>
    </source>
</evidence>
<evidence type="ECO:0000313" key="2">
    <source>
        <dbReference type="EMBL" id="MDR6549866.1"/>
    </source>
</evidence>
<gene>
    <name evidence="2" type="ORF">J2736_001049</name>
</gene>
<reference evidence="2 3" key="1">
    <citation type="submission" date="2023-07" db="EMBL/GenBank/DDBJ databases">
        <title>Sorghum-associated microbial communities from plants grown in Nebraska, USA.</title>
        <authorList>
            <person name="Schachtman D."/>
        </authorList>
    </citation>
    <scope>NUCLEOTIDE SEQUENCE [LARGE SCALE GENOMIC DNA]</scope>
    <source>
        <strain evidence="2 3">CC258</strain>
    </source>
</reference>
<dbReference type="PANTHER" id="PTHR36440:SF1">
    <property type="entry name" value="PUTATIVE (AFU_ORTHOLOGUE AFUA_8G07350)-RELATED"/>
    <property type="match status" value="1"/>
</dbReference>
<dbReference type="InterPro" id="IPR017102">
    <property type="entry name" value="UCP037087"/>
</dbReference>
<dbReference type="EMBL" id="JAVDSB010000001">
    <property type="protein sequence ID" value="MDR6549866.1"/>
    <property type="molecule type" value="Genomic_DNA"/>
</dbReference>
<keyword evidence="3" id="KW-1185">Reference proteome</keyword>
<dbReference type="InterPro" id="IPR013096">
    <property type="entry name" value="Cupin_2"/>
</dbReference>
<dbReference type="InterPro" id="IPR014710">
    <property type="entry name" value="RmlC-like_jellyroll"/>
</dbReference>
<dbReference type="InterPro" id="IPR053146">
    <property type="entry name" value="QDO-like"/>
</dbReference>
<dbReference type="SUPFAM" id="SSF51182">
    <property type="entry name" value="RmlC-like cupins"/>
    <property type="match status" value="1"/>
</dbReference>
<comment type="caution">
    <text evidence="2">The sequence shown here is derived from an EMBL/GenBank/DDBJ whole genome shotgun (WGS) entry which is preliminary data.</text>
</comment>
<dbReference type="Proteomes" id="UP001267290">
    <property type="component" value="Unassembled WGS sequence"/>
</dbReference>